<accession>A0A0V0XZA5</accession>
<comment type="caution">
    <text evidence="1">The sequence shown here is derived from an EMBL/GenBank/DDBJ whole genome shotgun (WGS) entry which is preliminary data.</text>
</comment>
<sequence length="71" mass="8036">MSAEPSASSQFPVYKRLRATMYHNRTKHFPRLPELRLDLIIPDQLKTTKSGKDFFVTAVPNAGNQKNFGDG</sequence>
<dbReference type="AlphaFoldDB" id="A0A0V0XZA5"/>
<evidence type="ECO:0000313" key="1">
    <source>
        <dbReference type="EMBL" id="KRX93293.1"/>
    </source>
</evidence>
<dbReference type="EMBL" id="JYDU01000092">
    <property type="protein sequence ID" value="KRX93293.1"/>
    <property type="molecule type" value="Genomic_DNA"/>
</dbReference>
<dbReference type="Proteomes" id="UP000054815">
    <property type="component" value="Unassembled WGS sequence"/>
</dbReference>
<proteinExistence type="predicted"/>
<organism evidence="1 2">
    <name type="scientific">Trichinella pseudospiralis</name>
    <name type="common">Parasitic roundworm</name>
    <dbReference type="NCBI Taxonomy" id="6337"/>
    <lineage>
        <taxon>Eukaryota</taxon>
        <taxon>Metazoa</taxon>
        <taxon>Ecdysozoa</taxon>
        <taxon>Nematoda</taxon>
        <taxon>Enoplea</taxon>
        <taxon>Dorylaimia</taxon>
        <taxon>Trichinellida</taxon>
        <taxon>Trichinellidae</taxon>
        <taxon>Trichinella</taxon>
    </lineage>
</organism>
<protein>
    <submittedName>
        <fullName evidence="1">Uncharacterized protein</fullName>
    </submittedName>
</protein>
<gene>
    <name evidence="1" type="ORF">T4E_5336</name>
</gene>
<name>A0A0V0XZA5_TRIPS</name>
<evidence type="ECO:0000313" key="2">
    <source>
        <dbReference type="Proteomes" id="UP000054815"/>
    </source>
</evidence>
<dbReference type="STRING" id="6337.A0A0V0XZA5"/>
<reference evidence="1 2" key="1">
    <citation type="submission" date="2015-01" db="EMBL/GenBank/DDBJ databases">
        <title>Evolution of Trichinella species and genotypes.</title>
        <authorList>
            <person name="Korhonen P.K."/>
            <person name="Edoardo P."/>
            <person name="Giuseppe L.R."/>
            <person name="Gasser R.B."/>
        </authorList>
    </citation>
    <scope>NUCLEOTIDE SEQUENCE [LARGE SCALE GENOMIC DNA]</scope>
    <source>
        <strain evidence="1">ISS141</strain>
    </source>
</reference>